<gene>
    <name evidence="1" type="ORF">PENTCL1PPCAC_29694</name>
</gene>
<dbReference type="EMBL" id="BTSX01000006">
    <property type="protein sequence ID" value="GMT07520.1"/>
    <property type="molecule type" value="Genomic_DNA"/>
</dbReference>
<accession>A0AAV5UKB5</accession>
<name>A0AAV5UKB5_9BILA</name>
<dbReference type="AlphaFoldDB" id="A0AAV5UKB5"/>
<evidence type="ECO:0008006" key="3">
    <source>
        <dbReference type="Google" id="ProtNLM"/>
    </source>
</evidence>
<keyword evidence="2" id="KW-1185">Reference proteome</keyword>
<evidence type="ECO:0000313" key="2">
    <source>
        <dbReference type="Proteomes" id="UP001432027"/>
    </source>
</evidence>
<sequence>GNEQACERSVEWGIVRVLITTPWSLARFRLLDTLRTEVVIVDGFEMMSDEKSIGNFIHIYRDLRLKNKVQTIVMSAIEVANFPLRMNSVVNITTTLHQIDVPTLEFVYVPNDRDAFKKLKEVLLRYLTGTRIVIVRNSALELRDDLSRDLPKLRFGVLTRNTTASHRRDLLLSFRAGEIDVLVAEHSQERYLSSRHRILDIHFYLPRSLEEFEESFEKNSFRVFRGNLTIFLDCNDVEAIPMLLRCVQKVRQDTSALELIQKQIDQEWEKRERQRKEDWKLIRENEDMRIQEIDRDFEQEQLIRRTWGINNEREYENGYEQEDQEGWERERGFALFLADCSKIIFRSLFTSR</sequence>
<proteinExistence type="predicted"/>
<dbReference type="Proteomes" id="UP001432027">
    <property type="component" value="Unassembled WGS sequence"/>
</dbReference>
<organism evidence="1 2">
    <name type="scientific">Pristionchus entomophagus</name>
    <dbReference type="NCBI Taxonomy" id="358040"/>
    <lineage>
        <taxon>Eukaryota</taxon>
        <taxon>Metazoa</taxon>
        <taxon>Ecdysozoa</taxon>
        <taxon>Nematoda</taxon>
        <taxon>Chromadorea</taxon>
        <taxon>Rhabditida</taxon>
        <taxon>Rhabditina</taxon>
        <taxon>Diplogasteromorpha</taxon>
        <taxon>Diplogasteroidea</taxon>
        <taxon>Neodiplogasteridae</taxon>
        <taxon>Pristionchus</taxon>
    </lineage>
</organism>
<feature type="non-terminal residue" evidence="1">
    <location>
        <position position="1"/>
    </location>
</feature>
<comment type="caution">
    <text evidence="1">The sequence shown here is derived from an EMBL/GenBank/DDBJ whole genome shotgun (WGS) entry which is preliminary data.</text>
</comment>
<dbReference type="Gene3D" id="3.40.50.300">
    <property type="entry name" value="P-loop containing nucleotide triphosphate hydrolases"/>
    <property type="match status" value="1"/>
</dbReference>
<dbReference type="SUPFAM" id="SSF52540">
    <property type="entry name" value="P-loop containing nucleoside triphosphate hydrolases"/>
    <property type="match status" value="1"/>
</dbReference>
<evidence type="ECO:0000313" key="1">
    <source>
        <dbReference type="EMBL" id="GMT07520.1"/>
    </source>
</evidence>
<reference evidence="1" key="1">
    <citation type="submission" date="2023-10" db="EMBL/GenBank/DDBJ databases">
        <title>Genome assembly of Pristionchus species.</title>
        <authorList>
            <person name="Yoshida K."/>
            <person name="Sommer R.J."/>
        </authorList>
    </citation>
    <scope>NUCLEOTIDE SEQUENCE</scope>
    <source>
        <strain evidence="1">RS0144</strain>
    </source>
</reference>
<protein>
    <recommendedName>
        <fullName evidence="3">Helicase ATP-binding domain-containing protein</fullName>
    </recommendedName>
</protein>
<dbReference type="InterPro" id="IPR027417">
    <property type="entry name" value="P-loop_NTPase"/>
</dbReference>